<accession>A0A0S2I3I5</accession>
<dbReference type="PANTHER" id="PTHR30372">
    <property type="entry name" value="LIPID-A-DISACCHARIDE SYNTHASE"/>
    <property type="match status" value="1"/>
</dbReference>
<gene>
    <name evidence="11" type="primary">lpxB</name>
    <name evidence="11" type="ORF">L21SP5_03265</name>
</gene>
<dbReference type="Proteomes" id="UP000064893">
    <property type="component" value="Chromosome"/>
</dbReference>
<evidence type="ECO:0000256" key="1">
    <source>
        <dbReference type="ARBA" id="ARBA00002056"/>
    </source>
</evidence>
<keyword evidence="7 11" id="KW-0808">Transferase</keyword>
<evidence type="ECO:0000256" key="10">
    <source>
        <dbReference type="NCBIfam" id="TIGR00215"/>
    </source>
</evidence>
<dbReference type="EC" id="2.4.1.182" evidence="2 10"/>
<dbReference type="NCBIfam" id="TIGR00215">
    <property type="entry name" value="lpxB"/>
    <property type="match status" value="1"/>
</dbReference>
<dbReference type="PANTHER" id="PTHR30372:SF4">
    <property type="entry name" value="LIPID-A-DISACCHARIDE SYNTHASE, MITOCHONDRIAL-RELATED"/>
    <property type="match status" value="1"/>
</dbReference>
<dbReference type="GO" id="GO:0008915">
    <property type="term" value="F:lipid-A-disaccharide synthase activity"/>
    <property type="evidence" value="ECO:0007669"/>
    <property type="project" value="UniProtKB-UniRule"/>
</dbReference>
<reference evidence="11 12" key="1">
    <citation type="submission" date="2015-11" db="EMBL/GenBank/DDBJ databases">
        <title>Description and complete genome sequence of a novel strain predominating in hypersaline microbial mats and representing a new family of the Bacteriodetes phylum.</title>
        <authorList>
            <person name="Spring S."/>
            <person name="Bunk B."/>
            <person name="Sproer C."/>
            <person name="Klenk H.-P."/>
        </authorList>
    </citation>
    <scope>NUCLEOTIDE SEQUENCE [LARGE SCALE GENOMIC DNA]</scope>
    <source>
        <strain evidence="11 12">L21-Spi-D4</strain>
    </source>
</reference>
<dbReference type="PATRIC" id="fig|1307839.3.peg.3433"/>
<dbReference type="KEGG" id="blq:L21SP5_03265"/>
<dbReference type="GO" id="GO:0009245">
    <property type="term" value="P:lipid A biosynthetic process"/>
    <property type="evidence" value="ECO:0007669"/>
    <property type="project" value="UniProtKB-UniRule"/>
</dbReference>
<evidence type="ECO:0000256" key="3">
    <source>
        <dbReference type="ARBA" id="ARBA00020902"/>
    </source>
</evidence>
<comment type="function">
    <text evidence="1">Condensation of UDP-2,3-diacylglucosamine and 2,3-diacylglucosamine-1-phosphate to form lipid A disaccharide, a precursor of lipid A, a phosphorylated glycolipid that anchors the lipopolysaccharide to the outer membrane of the cell.</text>
</comment>
<comment type="catalytic activity">
    <reaction evidence="9">
        <text>a lipid X + a UDP-2-N,3-O-bis[(3R)-3-hydroxyacyl]-alpha-D-glucosamine = a lipid A disaccharide + UDP + H(+)</text>
        <dbReference type="Rhea" id="RHEA:67828"/>
        <dbReference type="ChEBI" id="CHEBI:15378"/>
        <dbReference type="ChEBI" id="CHEBI:58223"/>
        <dbReference type="ChEBI" id="CHEBI:137748"/>
        <dbReference type="ChEBI" id="CHEBI:176338"/>
        <dbReference type="ChEBI" id="CHEBI:176343"/>
        <dbReference type="EC" id="2.4.1.182"/>
    </reaction>
</comment>
<dbReference type="RefSeq" id="WP_057954225.1">
    <property type="nucleotide sequence ID" value="NZ_CP013118.1"/>
</dbReference>
<evidence type="ECO:0000313" key="11">
    <source>
        <dbReference type="EMBL" id="ALO16879.1"/>
    </source>
</evidence>
<evidence type="ECO:0000256" key="6">
    <source>
        <dbReference type="ARBA" id="ARBA00022676"/>
    </source>
</evidence>
<dbReference type="STRING" id="1307839.L21SP5_03265"/>
<organism evidence="11 12">
    <name type="scientific">Salinivirga cyanobacteriivorans</name>
    <dbReference type="NCBI Taxonomy" id="1307839"/>
    <lineage>
        <taxon>Bacteria</taxon>
        <taxon>Pseudomonadati</taxon>
        <taxon>Bacteroidota</taxon>
        <taxon>Bacteroidia</taxon>
        <taxon>Bacteroidales</taxon>
        <taxon>Salinivirgaceae</taxon>
        <taxon>Salinivirga</taxon>
    </lineage>
</organism>
<protein>
    <recommendedName>
        <fullName evidence="3 10">Lipid-A-disaccharide synthase</fullName>
        <ecNumber evidence="2 10">2.4.1.182</ecNumber>
    </recommendedName>
</protein>
<evidence type="ECO:0000256" key="5">
    <source>
        <dbReference type="ARBA" id="ARBA00022556"/>
    </source>
</evidence>
<keyword evidence="12" id="KW-1185">Reference proteome</keyword>
<dbReference type="AlphaFoldDB" id="A0A0S2I3I5"/>
<evidence type="ECO:0000313" key="12">
    <source>
        <dbReference type="Proteomes" id="UP000064893"/>
    </source>
</evidence>
<dbReference type="EMBL" id="CP013118">
    <property type="protein sequence ID" value="ALO16879.1"/>
    <property type="molecule type" value="Genomic_DNA"/>
</dbReference>
<evidence type="ECO:0000256" key="9">
    <source>
        <dbReference type="ARBA" id="ARBA00048975"/>
    </source>
</evidence>
<evidence type="ECO:0000256" key="2">
    <source>
        <dbReference type="ARBA" id="ARBA00012687"/>
    </source>
</evidence>
<dbReference type="SUPFAM" id="SSF53756">
    <property type="entry name" value="UDP-Glycosyltransferase/glycogen phosphorylase"/>
    <property type="match status" value="1"/>
</dbReference>
<dbReference type="GO" id="GO:0005543">
    <property type="term" value="F:phospholipid binding"/>
    <property type="evidence" value="ECO:0007669"/>
    <property type="project" value="TreeGrafter"/>
</dbReference>
<keyword evidence="8" id="KW-0443">Lipid metabolism</keyword>
<keyword evidence="6 11" id="KW-0328">Glycosyltransferase</keyword>
<evidence type="ECO:0000256" key="4">
    <source>
        <dbReference type="ARBA" id="ARBA00022516"/>
    </source>
</evidence>
<name>A0A0S2I3I5_9BACT</name>
<dbReference type="Pfam" id="PF02684">
    <property type="entry name" value="LpxB"/>
    <property type="match status" value="1"/>
</dbReference>
<keyword evidence="5" id="KW-0441">Lipid A biosynthesis</keyword>
<dbReference type="GO" id="GO:0016020">
    <property type="term" value="C:membrane"/>
    <property type="evidence" value="ECO:0007669"/>
    <property type="project" value="GOC"/>
</dbReference>
<sequence length="379" mass="42989">MKYYIIAGEASGDLHGANLIKGIRANDPEAQVRAWGGDKMQENGADLVKHYKETAVMGYASVIKSLGKIRKNLKLCKQDIADYNPDVVIFIDYPGFNLRIAKYAKKNGYRTFYYIAPKIWAWKTYRIKAIKKYVDRLYSILPFEVDFYKSYNYPIEYVGNPLLDAIDAQLNRGELLDDFLKRHDLPHKPIIGLLPGSRRQEIKGLLPMMLRLKSHFPEYQFLISAAPGISEDYYAQFMDDDKNNNLIHNDTYQMVKHADACIVASGTAALETALIGTPQVAVYKVGGGILAHAVGRLVIKVKWATLVNLIMQKEIIKELLQKDFTFAKLKKELKAILPNGEKRANLLNQYQELYTKMGNTGASARAAESMVKRLKEDLK</sequence>
<evidence type="ECO:0000256" key="7">
    <source>
        <dbReference type="ARBA" id="ARBA00022679"/>
    </source>
</evidence>
<dbReference type="InterPro" id="IPR003835">
    <property type="entry name" value="Glyco_trans_19"/>
</dbReference>
<keyword evidence="4" id="KW-0444">Lipid biosynthesis</keyword>
<evidence type="ECO:0000256" key="8">
    <source>
        <dbReference type="ARBA" id="ARBA00023098"/>
    </source>
</evidence>
<proteinExistence type="predicted"/>
<dbReference type="OrthoDB" id="9801642at2"/>